<gene>
    <name evidence="13" type="ORF">ACFSVL_07060</name>
</gene>
<dbReference type="Pfam" id="PF07730">
    <property type="entry name" value="HisKA_3"/>
    <property type="match status" value="1"/>
</dbReference>
<dbReference type="Pfam" id="PF02518">
    <property type="entry name" value="HATPase_c"/>
    <property type="match status" value="1"/>
</dbReference>
<dbReference type="CDD" id="cd16917">
    <property type="entry name" value="HATPase_UhpB-NarQ-NarX-like"/>
    <property type="match status" value="1"/>
</dbReference>
<evidence type="ECO:0000256" key="6">
    <source>
        <dbReference type="ARBA" id="ARBA00022777"/>
    </source>
</evidence>
<keyword evidence="10" id="KW-1133">Transmembrane helix</keyword>
<proteinExistence type="predicted"/>
<evidence type="ECO:0000256" key="5">
    <source>
        <dbReference type="ARBA" id="ARBA00022741"/>
    </source>
</evidence>
<evidence type="ECO:0000259" key="11">
    <source>
        <dbReference type="Pfam" id="PF02518"/>
    </source>
</evidence>
<keyword evidence="10" id="KW-0812">Transmembrane</keyword>
<evidence type="ECO:0000256" key="2">
    <source>
        <dbReference type="ARBA" id="ARBA00012438"/>
    </source>
</evidence>
<evidence type="ECO:0000256" key="9">
    <source>
        <dbReference type="SAM" id="MobiDB-lite"/>
    </source>
</evidence>
<keyword evidence="3" id="KW-0597">Phosphoprotein</keyword>
<organism evidence="13 14">
    <name type="scientific">Amycolatopsis silviterrae</name>
    <dbReference type="NCBI Taxonomy" id="1656914"/>
    <lineage>
        <taxon>Bacteria</taxon>
        <taxon>Bacillati</taxon>
        <taxon>Actinomycetota</taxon>
        <taxon>Actinomycetes</taxon>
        <taxon>Pseudonocardiales</taxon>
        <taxon>Pseudonocardiaceae</taxon>
        <taxon>Amycolatopsis</taxon>
    </lineage>
</organism>
<feature type="domain" description="Histidine kinase/HSP90-like ATPase" evidence="11">
    <location>
        <begin position="292"/>
        <end position="383"/>
    </location>
</feature>
<dbReference type="RefSeq" id="WP_378301541.1">
    <property type="nucleotide sequence ID" value="NZ_JBHUKS010000004.1"/>
</dbReference>
<keyword evidence="6 13" id="KW-0418">Kinase</keyword>
<comment type="caution">
    <text evidence="13">The sequence shown here is derived from an EMBL/GenBank/DDBJ whole genome shotgun (WGS) entry which is preliminary data.</text>
</comment>
<keyword evidence="7" id="KW-0067">ATP-binding</keyword>
<dbReference type="InterPro" id="IPR003594">
    <property type="entry name" value="HATPase_dom"/>
</dbReference>
<keyword evidence="14" id="KW-1185">Reference proteome</keyword>
<dbReference type="InterPro" id="IPR011712">
    <property type="entry name" value="Sig_transdc_His_kin_sub3_dim/P"/>
</dbReference>
<keyword evidence="5" id="KW-0547">Nucleotide-binding</keyword>
<evidence type="ECO:0000256" key="8">
    <source>
        <dbReference type="ARBA" id="ARBA00023012"/>
    </source>
</evidence>
<dbReference type="Gene3D" id="3.30.565.10">
    <property type="entry name" value="Histidine kinase-like ATPase, C-terminal domain"/>
    <property type="match status" value="1"/>
</dbReference>
<feature type="transmembrane region" description="Helical" evidence="10">
    <location>
        <begin position="133"/>
        <end position="155"/>
    </location>
</feature>
<reference evidence="14" key="1">
    <citation type="journal article" date="2019" name="Int. J. Syst. Evol. Microbiol.">
        <title>The Global Catalogue of Microorganisms (GCM) 10K type strain sequencing project: providing services to taxonomists for standard genome sequencing and annotation.</title>
        <authorList>
            <consortium name="The Broad Institute Genomics Platform"/>
            <consortium name="The Broad Institute Genome Sequencing Center for Infectious Disease"/>
            <person name="Wu L."/>
            <person name="Ma J."/>
        </authorList>
    </citation>
    <scope>NUCLEOTIDE SEQUENCE [LARGE SCALE GENOMIC DNA]</scope>
    <source>
        <strain evidence="14">CGMCC 4.7641</strain>
    </source>
</reference>
<evidence type="ECO:0000313" key="14">
    <source>
        <dbReference type="Proteomes" id="UP001597483"/>
    </source>
</evidence>
<feature type="transmembrane region" description="Helical" evidence="10">
    <location>
        <begin position="70"/>
        <end position="87"/>
    </location>
</feature>
<sequence length="391" mass="41534">MLRAVTKDLLTMQPRPLPPLSWPRGLRWLPHVLVLLSAVALSLTGADLAAKVLAISHAAMLLVALRWPVPAWWLSLGFVLGIALGHPPTADNELWAWLVHAEALFLLTLRIRPVPAVVATGVSMLVATGCLAGSWRLVVSTVVFFGVALLAGSLARMRRESRDRLTAQMAATAHERAERTVLEERTRIARELHDVVAHHMSVISVKAEAAPYRVQDPPPELVAEFAAIRASAVDGLAELRRLVGVLRSGTEPATAPQPSLDQLETLAENVRAAGLPVVARIDGTPRPVPAGVELSAYRIVQEALSNALRHAPGAETTVAVTYQETLLRLRISNGPATSSAPSSPGTGHGLIGMRERTAMLGGDLATGPTPEGGYEVAAALPLPDSTKDTPS</sequence>
<accession>A0ABW5H1M8</accession>
<feature type="region of interest" description="Disordered" evidence="9">
    <location>
        <begin position="360"/>
        <end position="391"/>
    </location>
</feature>
<dbReference type="GO" id="GO:0016301">
    <property type="term" value="F:kinase activity"/>
    <property type="evidence" value="ECO:0007669"/>
    <property type="project" value="UniProtKB-KW"/>
</dbReference>
<keyword evidence="8" id="KW-0902">Two-component regulatory system</keyword>
<comment type="catalytic activity">
    <reaction evidence="1">
        <text>ATP + protein L-histidine = ADP + protein N-phospho-L-histidine.</text>
        <dbReference type="EC" id="2.7.13.3"/>
    </reaction>
</comment>
<keyword evidence="4" id="KW-0808">Transferase</keyword>
<dbReference type="InterPro" id="IPR050482">
    <property type="entry name" value="Sensor_HK_TwoCompSys"/>
</dbReference>
<evidence type="ECO:0000313" key="13">
    <source>
        <dbReference type="EMBL" id="MFD2467143.1"/>
    </source>
</evidence>
<protein>
    <recommendedName>
        <fullName evidence="2">histidine kinase</fullName>
        <ecNumber evidence="2">2.7.13.3</ecNumber>
    </recommendedName>
</protein>
<dbReference type="PANTHER" id="PTHR24421:SF10">
    <property type="entry name" value="NITRATE_NITRITE SENSOR PROTEIN NARQ"/>
    <property type="match status" value="1"/>
</dbReference>
<dbReference type="Proteomes" id="UP001597483">
    <property type="component" value="Unassembled WGS sequence"/>
</dbReference>
<name>A0ABW5H1M8_9PSEU</name>
<evidence type="ECO:0000256" key="7">
    <source>
        <dbReference type="ARBA" id="ARBA00022840"/>
    </source>
</evidence>
<evidence type="ECO:0000256" key="3">
    <source>
        <dbReference type="ARBA" id="ARBA00022553"/>
    </source>
</evidence>
<dbReference type="PANTHER" id="PTHR24421">
    <property type="entry name" value="NITRATE/NITRITE SENSOR PROTEIN NARX-RELATED"/>
    <property type="match status" value="1"/>
</dbReference>
<evidence type="ECO:0000256" key="4">
    <source>
        <dbReference type="ARBA" id="ARBA00022679"/>
    </source>
</evidence>
<keyword evidence="10" id="KW-0472">Membrane</keyword>
<dbReference type="SUPFAM" id="SSF55874">
    <property type="entry name" value="ATPase domain of HSP90 chaperone/DNA topoisomerase II/histidine kinase"/>
    <property type="match status" value="1"/>
</dbReference>
<evidence type="ECO:0000256" key="1">
    <source>
        <dbReference type="ARBA" id="ARBA00000085"/>
    </source>
</evidence>
<evidence type="ECO:0000259" key="12">
    <source>
        <dbReference type="Pfam" id="PF07730"/>
    </source>
</evidence>
<dbReference type="Gene3D" id="1.20.5.1930">
    <property type="match status" value="1"/>
</dbReference>
<dbReference type="InterPro" id="IPR036890">
    <property type="entry name" value="HATPase_C_sf"/>
</dbReference>
<feature type="domain" description="Signal transduction histidine kinase subgroup 3 dimerisation and phosphoacceptor" evidence="12">
    <location>
        <begin position="184"/>
        <end position="250"/>
    </location>
</feature>
<dbReference type="EMBL" id="JBHUKS010000004">
    <property type="protein sequence ID" value="MFD2467143.1"/>
    <property type="molecule type" value="Genomic_DNA"/>
</dbReference>
<evidence type="ECO:0000256" key="10">
    <source>
        <dbReference type="SAM" id="Phobius"/>
    </source>
</evidence>
<dbReference type="EC" id="2.7.13.3" evidence="2"/>